<protein>
    <recommendedName>
        <fullName evidence="2">Peptidase A1 domain-containing protein</fullName>
    </recommendedName>
</protein>
<dbReference type="Gene3D" id="2.40.70.10">
    <property type="entry name" value="Acid Proteases"/>
    <property type="match status" value="1"/>
</dbReference>
<keyword evidence="1" id="KW-0378">Hydrolase</keyword>
<reference evidence="3" key="1">
    <citation type="journal article" date="2021" name="Nat. Commun.">
        <title>Genetic determinants of endophytism in the Arabidopsis root mycobiome.</title>
        <authorList>
            <person name="Mesny F."/>
            <person name="Miyauchi S."/>
            <person name="Thiergart T."/>
            <person name="Pickel B."/>
            <person name="Atanasova L."/>
            <person name="Karlsson M."/>
            <person name="Huettel B."/>
            <person name="Barry K.W."/>
            <person name="Haridas S."/>
            <person name="Chen C."/>
            <person name="Bauer D."/>
            <person name="Andreopoulos W."/>
            <person name="Pangilinan J."/>
            <person name="LaButti K."/>
            <person name="Riley R."/>
            <person name="Lipzen A."/>
            <person name="Clum A."/>
            <person name="Drula E."/>
            <person name="Henrissat B."/>
            <person name="Kohler A."/>
            <person name="Grigoriev I.V."/>
            <person name="Martin F.M."/>
            <person name="Hacquard S."/>
        </authorList>
    </citation>
    <scope>NUCLEOTIDE SEQUENCE</scope>
    <source>
        <strain evidence="3">MPI-CAGE-AT-0023</strain>
    </source>
</reference>
<dbReference type="GO" id="GO:0004190">
    <property type="term" value="F:aspartic-type endopeptidase activity"/>
    <property type="evidence" value="ECO:0007669"/>
    <property type="project" value="UniProtKB-KW"/>
</dbReference>
<dbReference type="GeneID" id="70216167"/>
<keyword evidence="4" id="KW-1185">Reference proteome</keyword>
<dbReference type="InterPro" id="IPR001969">
    <property type="entry name" value="Aspartic_peptidase_AS"/>
</dbReference>
<dbReference type="Pfam" id="PF00026">
    <property type="entry name" value="Asp"/>
    <property type="match status" value="1"/>
</dbReference>
<name>A0A9P9FXQ3_FUSRE</name>
<dbReference type="OrthoDB" id="2747330at2759"/>
<keyword evidence="1" id="KW-0645">Protease</keyword>
<evidence type="ECO:0000259" key="2">
    <source>
        <dbReference type="Pfam" id="PF00026"/>
    </source>
</evidence>
<dbReference type="InterPro" id="IPR033121">
    <property type="entry name" value="PEPTIDASE_A1"/>
</dbReference>
<dbReference type="InterPro" id="IPR021109">
    <property type="entry name" value="Peptidase_aspartic_dom_sf"/>
</dbReference>
<dbReference type="Proteomes" id="UP000720189">
    <property type="component" value="Unassembled WGS sequence"/>
</dbReference>
<feature type="non-terminal residue" evidence="3">
    <location>
        <position position="97"/>
    </location>
</feature>
<keyword evidence="1" id="KW-0064">Aspartyl protease</keyword>
<organism evidence="3 4">
    <name type="scientific">Fusarium redolens</name>
    <dbReference type="NCBI Taxonomy" id="48865"/>
    <lineage>
        <taxon>Eukaryota</taxon>
        <taxon>Fungi</taxon>
        <taxon>Dikarya</taxon>
        <taxon>Ascomycota</taxon>
        <taxon>Pezizomycotina</taxon>
        <taxon>Sordariomycetes</taxon>
        <taxon>Hypocreomycetidae</taxon>
        <taxon>Hypocreales</taxon>
        <taxon>Nectriaceae</taxon>
        <taxon>Fusarium</taxon>
        <taxon>Fusarium redolens species complex</taxon>
    </lineage>
</organism>
<proteinExistence type="predicted"/>
<feature type="domain" description="Peptidase A1" evidence="2">
    <location>
        <begin position="9"/>
        <end position="67"/>
    </location>
</feature>
<dbReference type="AlphaFoldDB" id="A0A9P9FXQ3"/>
<dbReference type="SUPFAM" id="SSF50630">
    <property type="entry name" value="Acid proteases"/>
    <property type="match status" value="1"/>
</dbReference>
<comment type="caution">
    <text evidence="3">The sequence shown here is derived from an EMBL/GenBank/DDBJ whole genome shotgun (WGS) entry which is preliminary data.</text>
</comment>
<dbReference type="RefSeq" id="XP_046040731.1">
    <property type="nucleotide sequence ID" value="XM_046186213.1"/>
</dbReference>
<dbReference type="PROSITE" id="PS00141">
    <property type="entry name" value="ASP_PROTEASE"/>
    <property type="match status" value="1"/>
</dbReference>
<evidence type="ECO:0000313" key="4">
    <source>
        <dbReference type="Proteomes" id="UP000720189"/>
    </source>
</evidence>
<gene>
    <name evidence="3" type="ORF">BKA55DRAFT_485125</name>
</gene>
<dbReference type="GO" id="GO:0006508">
    <property type="term" value="P:proteolysis"/>
    <property type="evidence" value="ECO:0007669"/>
    <property type="project" value="InterPro"/>
</dbReference>
<evidence type="ECO:0000313" key="3">
    <source>
        <dbReference type="EMBL" id="KAH7203077.1"/>
    </source>
</evidence>
<sequence length="97" mass="10367">IIVGTGVPSASVSMNGRIIKLSGNKAIADTGTTLVLFSDEVCGALYSAIPGATYDSTQQRYVFPTSTEVEVFPEFKSRGKLAFDMFGDDFLKSVYAV</sequence>
<dbReference type="EMBL" id="JAGMUX010000045">
    <property type="protein sequence ID" value="KAH7203077.1"/>
    <property type="molecule type" value="Genomic_DNA"/>
</dbReference>
<feature type="non-terminal residue" evidence="3">
    <location>
        <position position="1"/>
    </location>
</feature>
<evidence type="ECO:0000256" key="1">
    <source>
        <dbReference type="ARBA" id="ARBA00022750"/>
    </source>
</evidence>
<accession>A0A9P9FXQ3</accession>